<dbReference type="PROSITE" id="PS51007">
    <property type="entry name" value="CYTC"/>
    <property type="match status" value="1"/>
</dbReference>
<dbReference type="AlphaFoldDB" id="A0A150XF45"/>
<evidence type="ECO:0000256" key="5">
    <source>
        <dbReference type="ARBA" id="ARBA00022764"/>
    </source>
</evidence>
<feature type="binding site" description="covalent" evidence="8">
    <location>
        <position position="98"/>
    </location>
    <ligand>
        <name>heme c</name>
        <dbReference type="ChEBI" id="CHEBI:61717"/>
        <label>1</label>
    </ligand>
</feature>
<dbReference type="GO" id="GO:0042597">
    <property type="term" value="C:periplasmic space"/>
    <property type="evidence" value="ECO:0007669"/>
    <property type="project" value="UniProtKB-SubCell"/>
</dbReference>
<comment type="cofactor">
    <cofactor evidence="8">
        <name>heme</name>
        <dbReference type="ChEBI" id="CHEBI:30413"/>
    </cofactor>
    <text evidence="8">Binds 2 heme groups.</text>
</comment>
<keyword evidence="6" id="KW-0560">Oxidoreductase</keyword>
<evidence type="ECO:0000259" key="11">
    <source>
        <dbReference type="PROSITE" id="PS51007"/>
    </source>
</evidence>
<dbReference type="InterPro" id="IPR009056">
    <property type="entry name" value="Cyt_c-like_dom"/>
</dbReference>
<evidence type="ECO:0000256" key="3">
    <source>
        <dbReference type="ARBA" id="ARBA00022723"/>
    </source>
</evidence>
<dbReference type="GO" id="GO:0004130">
    <property type="term" value="F:cytochrome-c peroxidase activity"/>
    <property type="evidence" value="ECO:0007669"/>
    <property type="project" value="TreeGrafter"/>
</dbReference>
<feature type="chain" id="PRO_5007574578" evidence="10">
    <location>
        <begin position="20"/>
        <end position="380"/>
    </location>
</feature>
<feature type="binding site" description="axial binding residue" evidence="9">
    <location>
        <position position="254"/>
    </location>
    <ligand>
        <name>heme c</name>
        <dbReference type="ChEBI" id="CHEBI:61717"/>
        <label>2</label>
    </ligand>
    <ligandPart>
        <name>Fe</name>
        <dbReference type="ChEBI" id="CHEBI:18248"/>
    </ligandPart>
</feature>
<dbReference type="InterPro" id="IPR004852">
    <property type="entry name" value="Di-haem_cyt_c_peroxidsae"/>
</dbReference>
<evidence type="ECO:0000313" key="12">
    <source>
        <dbReference type="EMBL" id="KYG77318.1"/>
    </source>
</evidence>
<proteinExistence type="predicted"/>
<keyword evidence="3 9" id="KW-0479">Metal-binding</keyword>
<dbReference type="InterPro" id="IPR036909">
    <property type="entry name" value="Cyt_c-like_dom_sf"/>
</dbReference>
<keyword evidence="7 9" id="KW-0408">Iron</keyword>
<dbReference type="InterPro" id="IPR051395">
    <property type="entry name" value="Cytochrome_c_Peroxidase/MauG"/>
</dbReference>
<dbReference type="InterPro" id="IPR026259">
    <property type="entry name" value="MauG/Cytc_peroxidase"/>
</dbReference>
<evidence type="ECO:0000256" key="6">
    <source>
        <dbReference type="ARBA" id="ARBA00023002"/>
    </source>
</evidence>
<feature type="signal peptide" evidence="10">
    <location>
        <begin position="1"/>
        <end position="19"/>
    </location>
</feature>
<dbReference type="PANTHER" id="PTHR30600:SF10">
    <property type="entry name" value="BLL6722 PROTEIN"/>
    <property type="match status" value="1"/>
</dbReference>
<dbReference type="GO" id="GO:0046872">
    <property type="term" value="F:metal ion binding"/>
    <property type="evidence" value="ECO:0007669"/>
    <property type="project" value="UniProtKB-KW"/>
</dbReference>
<reference evidence="12 13" key="1">
    <citation type="submission" date="2016-01" db="EMBL/GenBank/DDBJ databases">
        <title>Genome sequencing of Roseivirga spongicola UST030701-084.</title>
        <authorList>
            <person name="Selvaratnam C."/>
            <person name="Thevarajoo S."/>
            <person name="Goh K.M."/>
            <person name="Ee R."/>
            <person name="Chan K.-G."/>
            <person name="Chong C.S."/>
        </authorList>
    </citation>
    <scope>NUCLEOTIDE SEQUENCE [LARGE SCALE GENOMIC DNA]</scope>
    <source>
        <strain evidence="12 13">UST030701-084</strain>
    </source>
</reference>
<feature type="binding site" description="covalent" evidence="8">
    <location>
        <position position="95"/>
    </location>
    <ligand>
        <name>heme c</name>
        <dbReference type="ChEBI" id="CHEBI:61717"/>
        <label>1</label>
    </ligand>
</feature>
<dbReference type="STRING" id="333140.AWW68_00690"/>
<dbReference type="EMBL" id="LRPC01000001">
    <property type="protein sequence ID" value="KYG77318.1"/>
    <property type="molecule type" value="Genomic_DNA"/>
</dbReference>
<keyword evidence="2 8" id="KW-0349">Heme</keyword>
<keyword evidence="13" id="KW-1185">Reference proteome</keyword>
<evidence type="ECO:0000256" key="4">
    <source>
        <dbReference type="ARBA" id="ARBA00022729"/>
    </source>
</evidence>
<keyword evidence="5" id="KW-0574">Periplasm</keyword>
<evidence type="ECO:0000256" key="2">
    <source>
        <dbReference type="ARBA" id="ARBA00022617"/>
    </source>
</evidence>
<comment type="subcellular location">
    <subcellularLocation>
        <location evidence="1">Periplasm</location>
    </subcellularLocation>
</comment>
<dbReference type="PIRSF" id="PIRSF000294">
    <property type="entry name" value="Cytochrome-c_peroxidase"/>
    <property type="match status" value="1"/>
</dbReference>
<comment type="PTM">
    <text evidence="8">Binds 2 heme groups per subunit.</text>
</comment>
<dbReference type="PANTHER" id="PTHR30600">
    <property type="entry name" value="CYTOCHROME C PEROXIDASE-RELATED"/>
    <property type="match status" value="1"/>
</dbReference>
<evidence type="ECO:0000256" key="8">
    <source>
        <dbReference type="PIRSR" id="PIRSR000294-1"/>
    </source>
</evidence>
<evidence type="ECO:0000256" key="1">
    <source>
        <dbReference type="ARBA" id="ARBA00004418"/>
    </source>
</evidence>
<organism evidence="12 13">
    <name type="scientific">Roseivirga spongicola</name>
    <dbReference type="NCBI Taxonomy" id="333140"/>
    <lineage>
        <taxon>Bacteria</taxon>
        <taxon>Pseudomonadati</taxon>
        <taxon>Bacteroidota</taxon>
        <taxon>Cytophagia</taxon>
        <taxon>Cytophagales</taxon>
        <taxon>Roseivirgaceae</taxon>
        <taxon>Roseivirga</taxon>
    </lineage>
</organism>
<dbReference type="Pfam" id="PF03150">
    <property type="entry name" value="CCP_MauG"/>
    <property type="match status" value="1"/>
</dbReference>
<evidence type="ECO:0000256" key="9">
    <source>
        <dbReference type="PIRSR" id="PIRSR000294-2"/>
    </source>
</evidence>
<feature type="domain" description="Cytochrome c" evidence="11">
    <location>
        <begin position="234"/>
        <end position="363"/>
    </location>
</feature>
<feature type="binding site" description="covalent" evidence="8">
    <location>
        <position position="253"/>
    </location>
    <ligand>
        <name>heme c</name>
        <dbReference type="ChEBI" id="CHEBI:61717"/>
        <label>2</label>
    </ligand>
</feature>
<dbReference type="PROSITE" id="PS51257">
    <property type="entry name" value="PROKAR_LIPOPROTEIN"/>
    <property type="match status" value="1"/>
</dbReference>
<evidence type="ECO:0000313" key="13">
    <source>
        <dbReference type="Proteomes" id="UP000075606"/>
    </source>
</evidence>
<protein>
    <submittedName>
        <fullName evidence="12">Cytochrome-c peroxidase</fullName>
    </submittedName>
</protein>
<sequence length="380" mass="42304">MRKKWIIMLLASASMFACQQEGEDLDLDSDFSEVISLPDEPYNYSNIDLPAHFVTNEVRAIDNTPVDNLVTDAGATLGRVLFYDKALSANNTVSCASCHVQSSGFSDNRTLSLGFEGGETGRNSMGLANARFYDNGHFFWDERAGSLEEQVLMPIQDEVEMGLTLDELVSKIQDQTFYEPLFLEAFGSESVTTGRVANALAQFVRSMVSYQSQFDEGLVAVNGNEEIDFPNFTELENLGKDLFFSGRTQCSACHETVTFSGDEARNNGLDAMNIDLGLGAVTGIVRDNGKFKVNSLRNIALTAPYMHDGRFETLEEVLGFYDRGIQDNPNLDQRLRVNNGNVRRMNLNPQERAALVAFLRTLTDVEFITDVKFSDPFNEE</sequence>
<dbReference type="RefSeq" id="WP_068218380.1">
    <property type="nucleotide sequence ID" value="NZ_CP139724.1"/>
</dbReference>
<dbReference type="Proteomes" id="UP000075606">
    <property type="component" value="Unassembled WGS sequence"/>
</dbReference>
<keyword evidence="4 10" id="KW-0732">Signal</keyword>
<feature type="binding site" description="axial binding residue" evidence="9">
    <location>
        <position position="99"/>
    </location>
    <ligand>
        <name>heme c</name>
        <dbReference type="ChEBI" id="CHEBI:61717"/>
        <label>1</label>
    </ligand>
    <ligandPart>
        <name>Fe</name>
        <dbReference type="ChEBI" id="CHEBI:18248"/>
    </ligandPart>
</feature>
<feature type="binding site" description="covalent" evidence="8">
    <location>
        <position position="250"/>
    </location>
    <ligand>
        <name>heme c</name>
        <dbReference type="ChEBI" id="CHEBI:61717"/>
        <label>2</label>
    </ligand>
</feature>
<dbReference type="GO" id="GO:0020037">
    <property type="term" value="F:heme binding"/>
    <property type="evidence" value="ECO:0007669"/>
    <property type="project" value="InterPro"/>
</dbReference>
<accession>A0A150XF45</accession>
<comment type="caution">
    <text evidence="12">The sequence shown here is derived from an EMBL/GenBank/DDBJ whole genome shotgun (WGS) entry which is preliminary data.</text>
</comment>
<gene>
    <name evidence="12" type="ORF">AWW68_00690</name>
</gene>
<dbReference type="GO" id="GO:0009055">
    <property type="term" value="F:electron transfer activity"/>
    <property type="evidence" value="ECO:0007669"/>
    <property type="project" value="InterPro"/>
</dbReference>
<evidence type="ECO:0000256" key="10">
    <source>
        <dbReference type="SAM" id="SignalP"/>
    </source>
</evidence>
<dbReference type="Gene3D" id="1.10.760.10">
    <property type="entry name" value="Cytochrome c-like domain"/>
    <property type="match status" value="2"/>
</dbReference>
<dbReference type="SUPFAM" id="SSF46626">
    <property type="entry name" value="Cytochrome c"/>
    <property type="match status" value="2"/>
</dbReference>
<evidence type="ECO:0000256" key="7">
    <source>
        <dbReference type="ARBA" id="ARBA00023004"/>
    </source>
</evidence>
<keyword evidence="12" id="KW-0575">Peroxidase</keyword>
<name>A0A150XF45_9BACT</name>